<gene>
    <name evidence="4" type="primary">oprF_3</name>
    <name evidence="4" type="ORF">AUP74_00794</name>
</gene>
<dbReference type="KEGG" id="micc:AUP74_00794"/>
<dbReference type="STRING" id="1769779.AUP74_00794"/>
<evidence type="ECO:0000256" key="2">
    <source>
        <dbReference type="SAM" id="SignalP"/>
    </source>
</evidence>
<feature type="chain" id="PRO_5008895445" evidence="2">
    <location>
        <begin position="19"/>
        <end position="269"/>
    </location>
</feature>
<dbReference type="InterPro" id="IPR028974">
    <property type="entry name" value="TSP_type-3_rpt"/>
</dbReference>
<organism evidence="4 5">
    <name type="scientific">Microbulbifer aggregans</name>
    <dbReference type="NCBI Taxonomy" id="1769779"/>
    <lineage>
        <taxon>Bacteria</taxon>
        <taxon>Pseudomonadati</taxon>
        <taxon>Pseudomonadota</taxon>
        <taxon>Gammaproteobacteria</taxon>
        <taxon>Cellvibrionales</taxon>
        <taxon>Microbulbiferaceae</taxon>
        <taxon>Microbulbifer</taxon>
    </lineage>
</organism>
<sequence length="269" mass="29738" precursor="true">MTRSRPSVLLFSSLLALAADVAVADPETTLNLYLNGGRYWFDSDRLDGTPFQGFDLELSDSTGGGGGLGYSITDRWAMEGVIDYFSADIKGIDEKVDVYNYHLDLFYHFLGSFCGAPCVWQPYFAFGVGEVRTEYNGSFGLEDLEEFEGDWHRRQTMINAGFGLKYQLGPRWQTRADIRAFQGVEEGGVDGFLSVAIGYQWYEYPTVVRDTDADGYVDGVDRCPQTPPGIAVGQDGCPMDGDYDGVPDYLDRCPRTQTGVAVTDEGCPQ</sequence>
<dbReference type="Gene3D" id="4.10.1080.10">
    <property type="entry name" value="TSP type-3 repeat"/>
    <property type="match status" value="1"/>
</dbReference>
<dbReference type="GO" id="GO:0005509">
    <property type="term" value="F:calcium ion binding"/>
    <property type="evidence" value="ECO:0007669"/>
    <property type="project" value="InterPro"/>
</dbReference>
<keyword evidence="1 2" id="KW-0732">Signal</keyword>
<feature type="signal peptide" evidence="2">
    <location>
        <begin position="1"/>
        <end position="18"/>
    </location>
</feature>
<evidence type="ECO:0000313" key="5">
    <source>
        <dbReference type="Proteomes" id="UP000095672"/>
    </source>
</evidence>
<dbReference type="SUPFAM" id="SSF103647">
    <property type="entry name" value="TSP type-3 repeat"/>
    <property type="match status" value="1"/>
</dbReference>
<proteinExistence type="predicted"/>
<evidence type="ECO:0000313" key="4">
    <source>
        <dbReference type="EMBL" id="AOS96261.1"/>
    </source>
</evidence>
<accession>A0A1C9W525</accession>
<dbReference type="RefSeq" id="WP_069946417.1">
    <property type="nucleotide sequence ID" value="NZ_CP014143.1"/>
</dbReference>
<dbReference type="AlphaFoldDB" id="A0A1C9W525"/>
<evidence type="ECO:0000259" key="3">
    <source>
        <dbReference type="Pfam" id="PF13505"/>
    </source>
</evidence>
<dbReference type="EMBL" id="CP014143">
    <property type="protein sequence ID" value="AOS96261.1"/>
    <property type="molecule type" value="Genomic_DNA"/>
</dbReference>
<evidence type="ECO:0000256" key="1">
    <source>
        <dbReference type="ARBA" id="ARBA00022729"/>
    </source>
</evidence>
<reference evidence="5" key="1">
    <citation type="submission" date="2016-01" db="EMBL/GenBank/DDBJ databases">
        <title>Complete genome sequence of Microbulbifer sp. CCB-MM1, a halophile isolated from Matang Mangrove Forest, Perak.</title>
        <authorList>
            <person name="Moh T.H."/>
            <person name="Dinesh B."/>
            <person name="Lau N.-S."/>
            <person name="Go F."/>
            <person name="Alexander Chong S.-C."/>
        </authorList>
    </citation>
    <scope>NUCLEOTIDE SEQUENCE [LARGE SCALE GENOMIC DNA]</scope>
    <source>
        <strain evidence="5">CCB-MM1</strain>
    </source>
</reference>
<dbReference type="InterPro" id="IPR011250">
    <property type="entry name" value="OMP/PagP_B-barrel"/>
</dbReference>
<dbReference type="Pfam" id="PF02412">
    <property type="entry name" value="TSP_3"/>
    <property type="match status" value="1"/>
</dbReference>
<dbReference type="PATRIC" id="fig|1769779.3.peg.811"/>
<feature type="domain" description="Outer membrane protein beta-barrel" evidence="3">
    <location>
        <begin position="11"/>
        <end position="181"/>
    </location>
</feature>
<dbReference type="GO" id="GO:0007155">
    <property type="term" value="P:cell adhesion"/>
    <property type="evidence" value="ECO:0007669"/>
    <property type="project" value="InterPro"/>
</dbReference>
<dbReference type="Pfam" id="PF13505">
    <property type="entry name" value="OMP_b-brl"/>
    <property type="match status" value="1"/>
</dbReference>
<protein>
    <submittedName>
        <fullName evidence="4">Outer membrane porin F</fullName>
    </submittedName>
</protein>
<dbReference type="InterPro" id="IPR027385">
    <property type="entry name" value="Beta-barrel_OMP"/>
</dbReference>
<dbReference type="SUPFAM" id="SSF56925">
    <property type="entry name" value="OMPA-like"/>
    <property type="match status" value="1"/>
</dbReference>
<dbReference type="Gene3D" id="2.40.160.20">
    <property type="match status" value="1"/>
</dbReference>
<dbReference type="InterPro" id="IPR003367">
    <property type="entry name" value="Thrombospondin_3-like_rpt"/>
</dbReference>
<name>A0A1C9W525_9GAMM</name>
<dbReference type="OrthoDB" id="9805832at2"/>
<keyword evidence="5" id="KW-1185">Reference proteome</keyword>
<dbReference type="Proteomes" id="UP000095672">
    <property type="component" value="Chromosome"/>
</dbReference>